<evidence type="ECO:0000256" key="19">
    <source>
        <dbReference type="ARBA" id="ARBA00075145"/>
    </source>
</evidence>
<dbReference type="GO" id="GO:0004602">
    <property type="term" value="F:glutathione peroxidase activity"/>
    <property type="evidence" value="ECO:0007669"/>
    <property type="project" value="TreeGrafter"/>
</dbReference>
<evidence type="ECO:0000313" key="23">
    <source>
        <dbReference type="Proteomes" id="UP001055712"/>
    </source>
</evidence>
<keyword evidence="12" id="KW-0449">Lipoprotein</keyword>
<dbReference type="InterPro" id="IPR050997">
    <property type="entry name" value="MAPEG"/>
</dbReference>
<evidence type="ECO:0000256" key="7">
    <source>
        <dbReference type="ARBA" id="ARBA00023098"/>
    </source>
</evidence>
<keyword evidence="8" id="KW-0496">Mitochondrion</keyword>
<comment type="pathway">
    <text evidence="13">Lipid metabolism; leukotriene C4 biosynthesis.</text>
</comment>
<evidence type="ECO:0000256" key="13">
    <source>
        <dbReference type="ARBA" id="ARBA00037884"/>
    </source>
</evidence>
<reference evidence="22" key="1">
    <citation type="journal article" date="2019" name="Plant J.">
        <title>Chlorella vulgaris genome assembly and annotation reveals the molecular basis for metabolic acclimation to high light conditions.</title>
        <authorList>
            <person name="Cecchin M."/>
            <person name="Marcolungo L."/>
            <person name="Rossato M."/>
            <person name="Girolomoni L."/>
            <person name="Cosentino E."/>
            <person name="Cuine S."/>
            <person name="Li-Beisson Y."/>
            <person name="Delledonne M."/>
            <person name="Ballottari M."/>
        </authorList>
    </citation>
    <scope>NUCLEOTIDE SEQUENCE</scope>
    <source>
        <strain evidence="22">211/11P</strain>
    </source>
</reference>
<dbReference type="AlphaFoldDB" id="A0A9D4Z078"/>
<dbReference type="EMBL" id="SIDB01000002">
    <property type="protein sequence ID" value="KAI3435900.1"/>
    <property type="molecule type" value="Genomic_DNA"/>
</dbReference>
<comment type="pathway">
    <text evidence="14">Lipid metabolism; arachidonate metabolism.</text>
</comment>
<dbReference type="GO" id="GO:0005741">
    <property type="term" value="C:mitochondrial outer membrane"/>
    <property type="evidence" value="ECO:0007669"/>
    <property type="project" value="UniProtKB-SubCell"/>
</dbReference>
<proteinExistence type="predicted"/>
<dbReference type="GO" id="GO:0005635">
    <property type="term" value="C:nuclear envelope"/>
    <property type="evidence" value="ECO:0007669"/>
    <property type="project" value="TreeGrafter"/>
</dbReference>
<keyword evidence="11" id="KW-0456">Lyase</keyword>
<evidence type="ECO:0000256" key="16">
    <source>
        <dbReference type="ARBA" id="ARBA00049298"/>
    </source>
</evidence>
<evidence type="ECO:0000256" key="20">
    <source>
        <dbReference type="ARBA" id="ARBA00076908"/>
    </source>
</evidence>
<dbReference type="FunFam" id="1.20.120.550:FF:000004">
    <property type="entry name" value="Microsomal glutathione S-transferase 3"/>
    <property type="match status" value="1"/>
</dbReference>
<evidence type="ECO:0000256" key="6">
    <source>
        <dbReference type="ARBA" id="ARBA00023002"/>
    </source>
</evidence>
<evidence type="ECO:0000256" key="9">
    <source>
        <dbReference type="ARBA" id="ARBA00023136"/>
    </source>
</evidence>
<evidence type="ECO:0000256" key="8">
    <source>
        <dbReference type="ARBA" id="ARBA00023128"/>
    </source>
</evidence>
<evidence type="ECO:0000256" key="10">
    <source>
        <dbReference type="ARBA" id="ARBA00023139"/>
    </source>
</evidence>
<reference evidence="22" key="2">
    <citation type="submission" date="2020-11" db="EMBL/GenBank/DDBJ databases">
        <authorList>
            <person name="Cecchin M."/>
            <person name="Marcolungo L."/>
            <person name="Rossato M."/>
            <person name="Girolomoni L."/>
            <person name="Cosentino E."/>
            <person name="Cuine S."/>
            <person name="Li-Beisson Y."/>
            <person name="Delledonne M."/>
            <person name="Ballottari M."/>
        </authorList>
    </citation>
    <scope>NUCLEOTIDE SEQUENCE</scope>
    <source>
        <strain evidence="22">211/11P</strain>
        <tissue evidence="22">Whole cell</tissue>
    </source>
</reference>
<dbReference type="SUPFAM" id="SSF161084">
    <property type="entry name" value="MAPEG domain-like"/>
    <property type="match status" value="1"/>
</dbReference>
<evidence type="ECO:0000256" key="5">
    <source>
        <dbReference type="ARBA" id="ARBA00022989"/>
    </source>
</evidence>
<comment type="subcellular location">
    <subcellularLocation>
        <location evidence="1">Mitochondrion outer membrane</location>
        <topology evidence="1">Multi-pass membrane protein</topology>
    </subcellularLocation>
</comment>
<comment type="caution">
    <text evidence="22">The sequence shown here is derived from an EMBL/GenBank/DDBJ whole genome shotgun (WGS) entry which is preliminary data.</text>
</comment>
<keyword evidence="5 21" id="KW-1133">Transmembrane helix</keyword>
<dbReference type="GO" id="GO:0004464">
    <property type="term" value="F:leukotriene-C4 synthase activity"/>
    <property type="evidence" value="ECO:0007669"/>
    <property type="project" value="UniProtKB-EC"/>
</dbReference>
<dbReference type="PANTHER" id="PTHR10250:SF26">
    <property type="entry name" value="GLUTATHIONE S-TRANSFERASE 3, MITOCHONDRIAL"/>
    <property type="match status" value="1"/>
</dbReference>
<dbReference type="Pfam" id="PF01124">
    <property type="entry name" value="MAPEG"/>
    <property type="match status" value="1"/>
</dbReference>
<dbReference type="GO" id="GO:0006691">
    <property type="term" value="P:leukotriene metabolic process"/>
    <property type="evidence" value="ECO:0007669"/>
    <property type="project" value="UniProtKB-ARBA"/>
</dbReference>
<protein>
    <recommendedName>
        <fullName evidence="18">Glutathione S-transferase 3, mitochondrial</fullName>
        <ecNumber evidence="15">4.4.1.20</ecNumber>
    </recommendedName>
    <alternativeName>
        <fullName evidence="19">Glutathione peroxidase MGST3</fullName>
    </alternativeName>
    <alternativeName>
        <fullName evidence="20">LTC4 synthase MGST3</fullName>
    </alternativeName>
</protein>
<dbReference type="OrthoDB" id="410651at2759"/>
<feature type="transmembrane region" description="Helical" evidence="21">
    <location>
        <begin position="124"/>
        <end position="142"/>
    </location>
</feature>
<evidence type="ECO:0000313" key="22">
    <source>
        <dbReference type="EMBL" id="KAI3435900.1"/>
    </source>
</evidence>
<evidence type="ECO:0000256" key="11">
    <source>
        <dbReference type="ARBA" id="ARBA00023239"/>
    </source>
</evidence>
<organism evidence="22 23">
    <name type="scientific">Chlorella vulgaris</name>
    <name type="common">Green alga</name>
    <dbReference type="NCBI Taxonomy" id="3077"/>
    <lineage>
        <taxon>Eukaryota</taxon>
        <taxon>Viridiplantae</taxon>
        <taxon>Chlorophyta</taxon>
        <taxon>core chlorophytes</taxon>
        <taxon>Trebouxiophyceae</taxon>
        <taxon>Chlorellales</taxon>
        <taxon>Chlorellaceae</taxon>
        <taxon>Chlorella clade</taxon>
        <taxon>Chlorella</taxon>
    </lineage>
</organism>
<evidence type="ECO:0000256" key="14">
    <source>
        <dbReference type="ARBA" id="ARBA00037916"/>
    </source>
</evidence>
<dbReference type="GO" id="GO:0005783">
    <property type="term" value="C:endoplasmic reticulum"/>
    <property type="evidence" value="ECO:0007669"/>
    <property type="project" value="TreeGrafter"/>
</dbReference>
<keyword evidence="3 21" id="KW-0812">Transmembrane</keyword>
<evidence type="ECO:0000256" key="4">
    <source>
        <dbReference type="ARBA" id="ARBA00022787"/>
    </source>
</evidence>
<evidence type="ECO:0000256" key="18">
    <source>
        <dbReference type="ARBA" id="ARBA00069748"/>
    </source>
</evidence>
<gene>
    <name evidence="22" type="ORF">D9Q98_001958</name>
</gene>
<evidence type="ECO:0000256" key="3">
    <source>
        <dbReference type="ARBA" id="ARBA00022692"/>
    </source>
</evidence>
<dbReference type="InterPro" id="IPR001129">
    <property type="entry name" value="Membr-assoc_MAPEG"/>
</dbReference>
<dbReference type="Gene3D" id="1.20.120.550">
    <property type="entry name" value="Membrane associated eicosanoid/glutathione metabolism-like domain"/>
    <property type="match status" value="1"/>
</dbReference>
<evidence type="ECO:0000256" key="2">
    <source>
        <dbReference type="ARBA" id="ARBA00022679"/>
    </source>
</evidence>
<evidence type="ECO:0000256" key="15">
    <source>
        <dbReference type="ARBA" id="ARBA00039056"/>
    </source>
</evidence>
<evidence type="ECO:0000256" key="1">
    <source>
        <dbReference type="ARBA" id="ARBA00004374"/>
    </source>
</evidence>
<dbReference type="EC" id="4.4.1.20" evidence="15"/>
<keyword evidence="9 21" id="KW-0472">Membrane</keyword>
<dbReference type="Proteomes" id="UP001055712">
    <property type="component" value="Unassembled WGS sequence"/>
</dbReference>
<keyword evidence="10" id="KW-0564">Palmitate</keyword>
<dbReference type="PANTHER" id="PTHR10250">
    <property type="entry name" value="MICROSOMAL GLUTATHIONE S-TRANSFERASE"/>
    <property type="match status" value="1"/>
</dbReference>
<keyword evidence="23" id="KW-1185">Reference proteome</keyword>
<evidence type="ECO:0000256" key="12">
    <source>
        <dbReference type="ARBA" id="ARBA00023288"/>
    </source>
</evidence>
<comment type="catalytic activity">
    <reaction evidence="17">
        <text>15-deoxy-Delta(12,14)-prostaglandin J2 + glutathione = 15-deoxy-Delta(12,14)-prostaglandin J2-S-(R)-glutathione</text>
        <dbReference type="Rhea" id="RHEA:75963"/>
        <dbReference type="ChEBI" id="CHEBI:57925"/>
        <dbReference type="ChEBI" id="CHEBI:85236"/>
        <dbReference type="ChEBI" id="CHEBI:194498"/>
    </reaction>
    <physiologicalReaction direction="left-to-right" evidence="17">
        <dbReference type="Rhea" id="RHEA:75964"/>
    </physiologicalReaction>
</comment>
<name>A0A9D4Z078_CHLVU</name>
<dbReference type="InterPro" id="IPR023352">
    <property type="entry name" value="MAPEG-like_dom_sf"/>
</dbReference>
<dbReference type="GO" id="GO:0006629">
    <property type="term" value="P:lipid metabolic process"/>
    <property type="evidence" value="ECO:0007669"/>
    <property type="project" value="UniProtKB-KW"/>
</dbReference>
<keyword evidence="6" id="KW-0560">Oxidoreductase</keyword>
<evidence type="ECO:0000256" key="17">
    <source>
        <dbReference type="ARBA" id="ARBA00051411"/>
    </source>
</evidence>
<feature type="transmembrane region" description="Helical" evidence="21">
    <location>
        <begin position="12"/>
        <end position="32"/>
    </location>
</feature>
<keyword evidence="7" id="KW-0443">Lipid metabolism</keyword>
<comment type="catalytic activity">
    <reaction evidence="16">
        <text>leukotriene C4 = leukotriene A4 + glutathione</text>
        <dbReference type="Rhea" id="RHEA:17617"/>
        <dbReference type="ChEBI" id="CHEBI:57463"/>
        <dbReference type="ChEBI" id="CHEBI:57925"/>
        <dbReference type="ChEBI" id="CHEBI:57973"/>
        <dbReference type="EC" id="4.4.1.20"/>
    </reaction>
    <physiologicalReaction direction="right-to-left" evidence="16">
        <dbReference type="Rhea" id="RHEA:17619"/>
    </physiologicalReaction>
</comment>
<evidence type="ECO:0000256" key="21">
    <source>
        <dbReference type="SAM" id="Phobius"/>
    </source>
</evidence>
<sequence length="150" mass="16035">MFESSTLLELRPAHGAVLALLAGGFAVHNVWMSLKVGQARKKFGVKYPALYEDATKPNAKAFNCVQRAHQNSLENLPSFYALLLVAGIRYPVSASIAGAVALVGRIAYFIGYSTGEPSARTRGAFTHLGVIALAGMVARWAVELIAPAFE</sequence>
<accession>A0A9D4Z078</accession>
<keyword evidence="4" id="KW-1000">Mitochondrion outer membrane</keyword>
<feature type="transmembrane region" description="Helical" evidence="21">
    <location>
        <begin position="79"/>
        <end position="104"/>
    </location>
</feature>
<keyword evidence="2" id="KW-0808">Transferase</keyword>
<dbReference type="GO" id="GO:0004364">
    <property type="term" value="F:glutathione transferase activity"/>
    <property type="evidence" value="ECO:0007669"/>
    <property type="project" value="TreeGrafter"/>
</dbReference>